<accession>A0ABN9SP52</accession>
<evidence type="ECO:0000313" key="4">
    <source>
        <dbReference type="Proteomes" id="UP001189429"/>
    </source>
</evidence>
<protein>
    <submittedName>
        <fullName evidence="3">Uncharacterized protein</fullName>
    </submittedName>
</protein>
<organism evidence="3 4">
    <name type="scientific">Prorocentrum cordatum</name>
    <dbReference type="NCBI Taxonomy" id="2364126"/>
    <lineage>
        <taxon>Eukaryota</taxon>
        <taxon>Sar</taxon>
        <taxon>Alveolata</taxon>
        <taxon>Dinophyceae</taxon>
        <taxon>Prorocentrales</taxon>
        <taxon>Prorocentraceae</taxon>
        <taxon>Prorocentrum</taxon>
    </lineage>
</organism>
<feature type="transmembrane region" description="Helical" evidence="2">
    <location>
        <begin position="230"/>
        <end position="261"/>
    </location>
</feature>
<feature type="transmembrane region" description="Helical" evidence="2">
    <location>
        <begin position="194"/>
        <end position="218"/>
    </location>
</feature>
<feature type="transmembrane region" description="Helical" evidence="2">
    <location>
        <begin position="163"/>
        <end position="182"/>
    </location>
</feature>
<gene>
    <name evidence="3" type="ORF">PCOR1329_LOCUS31277</name>
</gene>
<feature type="transmembrane region" description="Helical" evidence="2">
    <location>
        <begin position="312"/>
        <end position="336"/>
    </location>
</feature>
<feature type="region of interest" description="Disordered" evidence="1">
    <location>
        <begin position="1"/>
        <end position="35"/>
    </location>
</feature>
<evidence type="ECO:0000313" key="3">
    <source>
        <dbReference type="EMBL" id="CAK0833652.1"/>
    </source>
</evidence>
<dbReference type="Proteomes" id="UP001189429">
    <property type="component" value="Unassembled WGS sequence"/>
</dbReference>
<keyword evidence="2" id="KW-0812">Transmembrane</keyword>
<comment type="caution">
    <text evidence="3">The sequence shown here is derived from an EMBL/GenBank/DDBJ whole genome shotgun (WGS) entry which is preliminary data.</text>
</comment>
<feature type="compositionally biased region" description="Low complexity" evidence="1">
    <location>
        <begin position="1"/>
        <end position="13"/>
    </location>
</feature>
<keyword evidence="4" id="KW-1185">Reference proteome</keyword>
<proteinExistence type="predicted"/>
<dbReference type="EMBL" id="CAUYUJ010012263">
    <property type="protein sequence ID" value="CAK0833652.1"/>
    <property type="molecule type" value="Genomic_DNA"/>
</dbReference>
<feature type="transmembrane region" description="Helical" evidence="2">
    <location>
        <begin position="42"/>
        <end position="62"/>
    </location>
</feature>
<evidence type="ECO:0000256" key="1">
    <source>
        <dbReference type="SAM" id="MobiDB-lite"/>
    </source>
</evidence>
<keyword evidence="2" id="KW-0472">Membrane</keyword>
<evidence type="ECO:0000256" key="2">
    <source>
        <dbReference type="SAM" id="Phobius"/>
    </source>
</evidence>
<keyword evidence="2" id="KW-1133">Transmembrane helix</keyword>
<feature type="transmembrane region" description="Helical" evidence="2">
    <location>
        <begin position="83"/>
        <end position="103"/>
    </location>
</feature>
<feature type="transmembrane region" description="Helical" evidence="2">
    <location>
        <begin position="282"/>
        <end position="306"/>
    </location>
</feature>
<sequence length="623" mass="67494">MSGTEAAGAGDARAPPPLAPPAAGDGDADSDEDSQHGAHCRLAARLALLALALLALGGPAAAHLRMARPCWSEEDGSAGREHWAVFWPQYAVAAPVSLALAAWCLTVRRRASPAVPLHAWTRRFGACAAVASAARLAKPALDPGCHGAAGAAWQGACRSLHDGSFVVSLVVLYYLLVLKLRALGLRRHERTARVALATAAAAFAACVVAVVSLFALGLPGMGDGRVPAALWWIGIIGFLVLFLALPVLTCCGVWGLLAAAARAERSRRGGVAQMARWVRGTAALVVASLLLLIAEGLLLAFCMSGAYDGGRWHAYAWASATHGGFNCLQVALLSGLAGPRSLRRLAVDAFERINCYSLEDLQRCYEEFLAYLDEAQVKWVRFGYLRHLMESGSVMVRCQQVPAAEAVIGSSGFPDCRDDPKQIFVLSHPWLTKEHPDPSGTKLQLLVRQLDLLCALDDALVFIDYMSLPQHNTLDPEYERLEENNWPKPGEHHAVRTEAEDKLFRTALGSMELMYSMSNAAVIVLPMDDEVAAGEDYFSRGWCFFEFCIAFSFGNIANASIHPPVETLCRKAAELKVDMVEGFQQGFRATRFTSKGDRAVVSTLFEQTLMKKPRQTLMKKPRQ</sequence>
<name>A0ABN9SP52_9DINO</name>
<reference evidence="3" key="1">
    <citation type="submission" date="2023-10" db="EMBL/GenBank/DDBJ databases">
        <authorList>
            <person name="Chen Y."/>
            <person name="Shah S."/>
            <person name="Dougan E. K."/>
            <person name="Thang M."/>
            <person name="Chan C."/>
        </authorList>
    </citation>
    <scope>NUCLEOTIDE SEQUENCE [LARGE SCALE GENOMIC DNA]</scope>
</reference>